<dbReference type="InterPro" id="IPR020841">
    <property type="entry name" value="PKS_Beta-ketoAc_synthase_dom"/>
</dbReference>
<dbReference type="GO" id="GO:0031177">
    <property type="term" value="F:phosphopantetheine binding"/>
    <property type="evidence" value="ECO:0007669"/>
    <property type="project" value="InterPro"/>
</dbReference>
<dbReference type="RefSeq" id="XP_056507093.1">
    <property type="nucleotide sequence ID" value="XM_056660595.1"/>
</dbReference>
<dbReference type="SMART" id="SM00823">
    <property type="entry name" value="PKS_PP"/>
    <property type="match status" value="1"/>
</dbReference>
<sequence length="1803" mass="194948">MENCPVFPSSPEALKTEIWSSRGVPPKPSDFTKITSEDVAIVGMACRTAGGNDSPEKLWQFLLGAKDASGEVPRKRWEPWLRRDVRNAKEIEKTISKGYFIDTLDNFDASFFGISPKEAEQMDPHQRLALELSWEALEDAGIDPKSLSSSDTAVYMGVDSDDYSRLLLEDIPNIEAWMGIGTAAHGVSNRVSYHLDLMGPSTAVDAACASSLVAVHLGCQSILNDESQVAIVGGVNVLLAPSLTRMLGKAGALSPEGICRSFDDAANGYARGEGGAVLILKKLSAAILDGDSILATLKGSAIAQDGKTNGIMAPNAKAQELVGRQALERAGIDPLTVGFVEAHATSTPLGDPVEISAISAVYGNDRPAGSPVHVGSIKPNVGHLEAAAGAISVIKAVLTVNKGQLAPQAHLNKLNSRVDWENSGLEPVRETTNWSQQYGPRRAAVCSYGYGGTVSHAIVEEFANETIQDTQKHDTESPVLLTLSAPHEKRLRPQAKVLSQWLSSLVGQATELSVVANTLTQRRAHHDYRVAFVAKSHDEVISALDQFVLGSEGDTVTFIQGRAVSTIPPVWVFSGHGAQWKNMGRGLLQNLAFCRAISDLDAIIQREAGFSATEALSNDDFDASERVQILTYVIQIGLSQVLQSMGVKPLAIIGHSVGEIAASVVGGCLTAEEGALIVTRRARLYSIARGERLGGMALVGMSFEQAQTTLGNRKDLVAAINSSPTTCVVSGTAVAVEQFVEDMEASGVRTFRVKTDVAFHSPMLEELELPLRDALAASIHPQPARVPVYSTSNTNPRVDGLRDIDYWVNNMINPVQLQGAVRAAAEDGYRAFVEVSSHPIVLHSINETIADYGLNEDEFATIPTMKRNTSTAQSLQMAVAQLYVQGAHVDFKSQFSPRPKWSREVPGTQWMHQPYYKQVETGPLEDGTIHDVDKHTLLGSRTVVAGTDIVLFKTKLDDRSKPFPGSHPLDGTEIIPAAVYINTFHHATGANVLSDIKLKTPVSMGHETRNLQIVVNKDSVFVATSAIPQPISTEPTVEQTWVAHSSCQWTNLEIPDEIVTQNLNITAIKQRIGTMLPSNFAVEYLSGIGVAGIAFPWEVIEHYGNADEMIAKVDMDPTVEKVTWDIHSWAPMLDAATSVGSTIFFSDPKMRIVSQIDRVWLVSKEPLPKIGYLYIEAAADAKSPAAHVSVLSEEGDLLAKFHAMRFSELEDASRISGSTESLVHRIAWVPPKFSEKPRQFNNIVLVSGDEVKSRSYAQQLQFIASGIFTFRSAQEVKDYAGTDVQMALAQRGAAIVYIPASVELLNDVAASTEEFIWQTVSLAKFIETKSLSSTCKLFVVTNRVHCGSVTTLAHQALYGLARIIASEHPDLWGGLLDTDKPEEFPSMAAKYVQGQEIVRIVDGLPRCGVMRPLAADQRHQPDAMKTLLPKPEGTYVITGGLGDFGLETCSFLVEKGARRIVTISRSGLPPRRQWAGLVRESGSKMAEVIERVQSLEKLGATIHALSLDLSAPDASRALLVALEGLGLPPVLGVIHAAGTLEDSLLMETTRDSFARVLAPKVSGALALHEAFPPNSPDFFVLYSSIGQLVGTAGQASYGSGNAFLDGLATHRRAKGDNAVSFQFTALRGMGMAKNTDFLAVELQSKGITDISCDEAFRAWEHASKYDIDSAVVTRCIPIDDDATAPIPLLEGVVARRPKMLLTSVGPGESVGAAESRPTDPQELEKWINAKIRECIASVLLMSDIDDIDPRMPVADLGVDSVMTVALREKLQSALKVKVPSTLTWNHPTVNHLVQWFVARFGQE</sequence>
<dbReference type="SUPFAM" id="SSF55048">
    <property type="entry name" value="Probable ACP-binding domain of malonyl-CoA ACP transacylase"/>
    <property type="match status" value="1"/>
</dbReference>
<dbReference type="Pfam" id="PF00550">
    <property type="entry name" value="PP-binding"/>
    <property type="match status" value="1"/>
</dbReference>
<accession>A0A9W9EHG2</accession>
<evidence type="ECO:0000259" key="8">
    <source>
        <dbReference type="PROSITE" id="PS52004"/>
    </source>
</evidence>
<dbReference type="InterPro" id="IPR050091">
    <property type="entry name" value="PKS_NRPS_Biosynth_Enz"/>
</dbReference>
<dbReference type="SMART" id="SM00825">
    <property type="entry name" value="PKS_KS"/>
    <property type="match status" value="1"/>
</dbReference>
<dbReference type="SMART" id="SM00827">
    <property type="entry name" value="PKS_AT"/>
    <property type="match status" value="1"/>
</dbReference>
<protein>
    <recommendedName>
        <fullName evidence="5">6-methylsalicylic acid synthase</fullName>
        <ecNumber evidence="5">2.3.1.165</ecNumber>
    </recommendedName>
</protein>
<dbReference type="InterPro" id="IPR013968">
    <property type="entry name" value="PKS_KR"/>
</dbReference>
<dbReference type="GO" id="GO:0006633">
    <property type="term" value="P:fatty acid biosynthetic process"/>
    <property type="evidence" value="ECO:0007669"/>
    <property type="project" value="InterPro"/>
</dbReference>
<dbReference type="InterPro" id="IPR018201">
    <property type="entry name" value="Ketoacyl_synth_AS"/>
</dbReference>
<keyword evidence="2" id="KW-0597">Phosphoprotein</keyword>
<dbReference type="Pfam" id="PF00109">
    <property type="entry name" value="ketoacyl-synt"/>
    <property type="match status" value="1"/>
</dbReference>
<dbReference type="InterPro" id="IPR009081">
    <property type="entry name" value="PP-bd_ACP"/>
</dbReference>
<dbReference type="InterPro" id="IPR032821">
    <property type="entry name" value="PKS_assoc"/>
</dbReference>
<dbReference type="InterPro" id="IPR049552">
    <property type="entry name" value="PKS_DH_N"/>
</dbReference>
<dbReference type="PROSITE" id="PS00606">
    <property type="entry name" value="KS3_1"/>
    <property type="match status" value="1"/>
</dbReference>
<feature type="active site" description="Proton donor; for dehydratase activity" evidence="6">
    <location>
        <position position="1134"/>
    </location>
</feature>
<dbReference type="InterPro" id="IPR016035">
    <property type="entry name" value="Acyl_Trfase/lysoPLipase"/>
</dbReference>
<evidence type="ECO:0000259" key="9">
    <source>
        <dbReference type="PROSITE" id="PS52019"/>
    </source>
</evidence>
<evidence type="ECO:0000259" key="7">
    <source>
        <dbReference type="PROSITE" id="PS50075"/>
    </source>
</evidence>
<dbReference type="InterPro" id="IPR014031">
    <property type="entry name" value="Ketoacyl_synth_C"/>
</dbReference>
<dbReference type="InterPro" id="IPR014030">
    <property type="entry name" value="Ketoacyl_synth_N"/>
</dbReference>
<dbReference type="PANTHER" id="PTHR43775:SF22">
    <property type="entry name" value="SYNTHASE, PUTATIVE (JCVI)-RELATED"/>
    <property type="match status" value="1"/>
</dbReference>
<keyword evidence="4" id="KW-0511">Multifunctional enzyme</keyword>
<dbReference type="Gene3D" id="3.40.366.10">
    <property type="entry name" value="Malonyl-Coenzyme A Acyl Carrier Protein, domain 2"/>
    <property type="match status" value="1"/>
</dbReference>
<dbReference type="Pfam" id="PF02801">
    <property type="entry name" value="Ketoacyl-synt_C"/>
    <property type="match status" value="1"/>
</dbReference>
<keyword evidence="11" id="KW-1185">Reference proteome</keyword>
<dbReference type="Pfam" id="PF21089">
    <property type="entry name" value="PKS_DH_N"/>
    <property type="match status" value="1"/>
</dbReference>
<dbReference type="SUPFAM" id="SSF53901">
    <property type="entry name" value="Thiolase-like"/>
    <property type="match status" value="1"/>
</dbReference>
<dbReference type="Gene3D" id="1.10.1200.10">
    <property type="entry name" value="ACP-like"/>
    <property type="match status" value="1"/>
</dbReference>
<dbReference type="Pfam" id="PF00698">
    <property type="entry name" value="Acyl_transf_1"/>
    <property type="match status" value="1"/>
</dbReference>
<evidence type="ECO:0000313" key="11">
    <source>
        <dbReference type="Proteomes" id="UP001141434"/>
    </source>
</evidence>
<dbReference type="Gene3D" id="3.40.47.10">
    <property type="match status" value="1"/>
</dbReference>
<evidence type="ECO:0000256" key="6">
    <source>
        <dbReference type="PROSITE-ProRule" id="PRU01363"/>
    </source>
</evidence>
<dbReference type="Pfam" id="PF08659">
    <property type="entry name" value="KR"/>
    <property type="match status" value="1"/>
</dbReference>
<dbReference type="SUPFAM" id="SSF52151">
    <property type="entry name" value="FabD/lysophospholipase-like"/>
    <property type="match status" value="1"/>
</dbReference>
<evidence type="ECO:0000256" key="4">
    <source>
        <dbReference type="ARBA" id="ARBA00023268"/>
    </source>
</evidence>
<dbReference type="GeneID" id="81399764"/>
<dbReference type="Gene3D" id="3.30.70.250">
    <property type="entry name" value="Malonyl-CoA ACP transacylase, ACP-binding"/>
    <property type="match status" value="1"/>
</dbReference>
<dbReference type="OrthoDB" id="329835at2759"/>
<feature type="domain" description="PKS/mFAS DH" evidence="9">
    <location>
        <begin position="935"/>
        <end position="1215"/>
    </location>
</feature>
<feature type="domain" description="Ketosynthase family 3 (KS3)" evidence="8">
    <location>
        <begin position="36"/>
        <end position="461"/>
    </location>
</feature>
<keyword evidence="1" id="KW-0596">Phosphopantetheine</keyword>
<dbReference type="EC" id="2.3.1.165" evidence="5"/>
<dbReference type="EMBL" id="JAPMSZ010000012">
    <property type="protein sequence ID" value="KAJ5081806.1"/>
    <property type="molecule type" value="Genomic_DNA"/>
</dbReference>
<organism evidence="10 11">
    <name type="scientific">Penicillium alfredii</name>
    <dbReference type="NCBI Taxonomy" id="1506179"/>
    <lineage>
        <taxon>Eukaryota</taxon>
        <taxon>Fungi</taxon>
        <taxon>Dikarya</taxon>
        <taxon>Ascomycota</taxon>
        <taxon>Pezizomycotina</taxon>
        <taxon>Eurotiomycetes</taxon>
        <taxon>Eurotiomycetidae</taxon>
        <taxon>Eurotiales</taxon>
        <taxon>Aspergillaceae</taxon>
        <taxon>Penicillium</taxon>
    </lineage>
</organism>
<dbReference type="InterPro" id="IPR049900">
    <property type="entry name" value="PKS_mFAS_DH"/>
</dbReference>
<feature type="domain" description="Carrier" evidence="7">
    <location>
        <begin position="1725"/>
        <end position="1800"/>
    </location>
</feature>
<dbReference type="GO" id="GO:0030639">
    <property type="term" value="P:polyketide biosynthetic process"/>
    <property type="evidence" value="ECO:0007669"/>
    <property type="project" value="UniProtKB-ARBA"/>
</dbReference>
<dbReference type="InterPro" id="IPR016036">
    <property type="entry name" value="Malonyl_transacylase_ACP-bd"/>
</dbReference>
<reference evidence="10" key="2">
    <citation type="journal article" date="2023" name="IMA Fungus">
        <title>Comparative genomic study of the Penicillium genus elucidates a diverse pangenome and 15 lateral gene transfer events.</title>
        <authorList>
            <person name="Petersen C."/>
            <person name="Sorensen T."/>
            <person name="Nielsen M.R."/>
            <person name="Sondergaard T.E."/>
            <person name="Sorensen J.L."/>
            <person name="Fitzpatrick D.A."/>
            <person name="Frisvad J.C."/>
            <person name="Nielsen K.L."/>
        </authorList>
    </citation>
    <scope>NUCLEOTIDE SEQUENCE</scope>
    <source>
        <strain evidence="10">IBT 34128</strain>
    </source>
</reference>
<dbReference type="InterPro" id="IPR014043">
    <property type="entry name" value="Acyl_transferase_dom"/>
</dbReference>
<dbReference type="SMART" id="SM01294">
    <property type="entry name" value="PKS_PP_betabranch"/>
    <property type="match status" value="1"/>
</dbReference>
<dbReference type="InterPro" id="IPR001227">
    <property type="entry name" value="Ac_transferase_dom_sf"/>
</dbReference>
<dbReference type="SMART" id="SM00822">
    <property type="entry name" value="PKS_KR"/>
    <property type="match status" value="1"/>
</dbReference>
<dbReference type="SUPFAM" id="SSF47336">
    <property type="entry name" value="ACP-like"/>
    <property type="match status" value="1"/>
</dbReference>
<dbReference type="CDD" id="cd05274">
    <property type="entry name" value="KR_FAS_SDR_x"/>
    <property type="match status" value="1"/>
</dbReference>
<name>A0A9W9EHG2_9EURO</name>
<dbReference type="PROSITE" id="PS52004">
    <property type="entry name" value="KS3_2"/>
    <property type="match status" value="1"/>
</dbReference>
<dbReference type="PANTHER" id="PTHR43775">
    <property type="entry name" value="FATTY ACID SYNTHASE"/>
    <property type="match status" value="1"/>
</dbReference>
<dbReference type="GO" id="GO:0004312">
    <property type="term" value="F:fatty acid synthase activity"/>
    <property type="evidence" value="ECO:0007669"/>
    <property type="project" value="TreeGrafter"/>
</dbReference>
<dbReference type="InterPro" id="IPR036736">
    <property type="entry name" value="ACP-like_sf"/>
</dbReference>
<evidence type="ECO:0000256" key="5">
    <source>
        <dbReference type="ARBA" id="ARBA00038879"/>
    </source>
</evidence>
<dbReference type="InterPro" id="IPR057326">
    <property type="entry name" value="KR_dom"/>
</dbReference>
<dbReference type="Gene3D" id="3.10.129.110">
    <property type="entry name" value="Polyketide synthase dehydratase"/>
    <property type="match status" value="1"/>
</dbReference>
<comment type="caution">
    <text evidence="10">The sequence shown here is derived from an EMBL/GenBank/DDBJ whole genome shotgun (WGS) entry which is preliminary data.</text>
</comment>
<feature type="region of interest" description="C-terminal hotdog fold" evidence="6">
    <location>
        <begin position="1073"/>
        <end position="1215"/>
    </location>
</feature>
<evidence type="ECO:0000256" key="1">
    <source>
        <dbReference type="ARBA" id="ARBA00022450"/>
    </source>
</evidence>
<feature type="region of interest" description="N-terminal hotdog fold" evidence="6">
    <location>
        <begin position="935"/>
        <end position="1056"/>
    </location>
</feature>
<dbReference type="Pfam" id="PF16197">
    <property type="entry name" value="KAsynt_C_assoc"/>
    <property type="match status" value="1"/>
</dbReference>
<dbReference type="SUPFAM" id="SSF51735">
    <property type="entry name" value="NAD(P)-binding Rossmann-fold domains"/>
    <property type="match status" value="2"/>
</dbReference>
<dbReference type="PROSITE" id="PS50075">
    <property type="entry name" value="CARRIER"/>
    <property type="match status" value="1"/>
</dbReference>
<evidence type="ECO:0000256" key="3">
    <source>
        <dbReference type="ARBA" id="ARBA00022679"/>
    </source>
</evidence>
<dbReference type="GO" id="GO:0050641">
    <property type="term" value="F:6-methylsalicylic acid synthase activity"/>
    <property type="evidence" value="ECO:0007669"/>
    <property type="project" value="UniProtKB-EC"/>
</dbReference>
<keyword evidence="3" id="KW-0808">Transferase</keyword>
<dbReference type="CDD" id="cd00833">
    <property type="entry name" value="PKS"/>
    <property type="match status" value="1"/>
</dbReference>
<dbReference type="GO" id="GO:0004315">
    <property type="term" value="F:3-oxoacyl-[acyl-carrier-protein] synthase activity"/>
    <property type="evidence" value="ECO:0007669"/>
    <property type="project" value="InterPro"/>
</dbReference>
<dbReference type="InterPro" id="IPR036291">
    <property type="entry name" value="NAD(P)-bd_dom_sf"/>
</dbReference>
<dbReference type="InterPro" id="IPR020806">
    <property type="entry name" value="PKS_PP-bd"/>
</dbReference>
<proteinExistence type="predicted"/>
<dbReference type="Proteomes" id="UP001141434">
    <property type="component" value="Unassembled WGS sequence"/>
</dbReference>
<evidence type="ECO:0000313" key="10">
    <source>
        <dbReference type="EMBL" id="KAJ5081806.1"/>
    </source>
</evidence>
<dbReference type="Gene3D" id="3.40.50.720">
    <property type="entry name" value="NAD(P)-binding Rossmann-like Domain"/>
    <property type="match status" value="1"/>
</dbReference>
<dbReference type="PROSITE" id="PS00012">
    <property type="entry name" value="PHOSPHOPANTETHEINE"/>
    <property type="match status" value="1"/>
</dbReference>
<reference evidence="10" key="1">
    <citation type="submission" date="2022-11" db="EMBL/GenBank/DDBJ databases">
        <authorList>
            <person name="Petersen C."/>
        </authorList>
    </citation>
    <scope>NUCLEOTIDE SEQUENCE</scope>
    <source>
        <strain evidence="10">IBT 34128</strain>
    </source>
</reference>
<evidence type="ECO:0000256" key="2">
    <source>
        <dbReference type="ARBA" id="ARBA00022553"/>
    </source>
</evidence>
<dbReference type="InterPro" id="IPR016039">
    <property type="entry name" value="Thiolase-like"/>
</dbReference>
<dbReference type="PROSITE" id="PS52019">
    <property type="entry name" value="PKS_MFAS_DH"/>
    <property type="match status" value="1"/>
</dbReference>
<gene>
    <name evidence="10" type="ORF">NUU61_010070</name>
</gene>
<feature type="active site" description="Proton acceptor; for dehydratase activity" evidence="6">
    <location>
        <position position="967"/>
    </location>
</feature>
<dbReference type="InterPro" id="IPR006162">
    <property type="entry name" value="Ppantetheine_attach_site"/>
</dbReference>
<dbReference type="InterPro" id="IPR042104">
    <property type="entry name" value="PKS_dehydratase_sf"/>
</dbReference>